<feature type="chain" id="PRO_5040136529" evidence="1">
    <location>
        <begin position="16"/>
        <end position="127"/>
    </location>
</feature>
<feature type="signal peptide" evidence="1">
    <location>
        <begin position="1"/>
        <end position="15"/>
    </location>
</feature>
<proteinExistence type="predicted"/>
<dbReference type="EMBL" id="CAKOFQ010006850">
    <property type="protein sequence ID" value="CAH1976632.1"/>
    <property type="molecule type" value="Genomic_DNA"/>
</dbReference>
<evidence type="ECO:0000313" key="2">
    <source>
        <dbReference type="EMBL" id="CAH1976632.1"/>
    </source>
</evidence>
<gene>
    <name evidence="2" type="ORF">ACAOBT_LOCUS12234</name>
</gene>
<name>A0A9P0KJ85_ACAOB</name>
<dbReference type="Proteomes" id="UP001152888">
    <property type="component" value="Unassembled WGS sequence"/>
</dbReference>
<reference evidence="2" key="1">
    <citation type="submission" date="2022-03" db="EMBL/GenBank/DDBJ databases">
        <authorList>
            <person name="Sayadi A."/>
        </authorList>
    </citation>
    <scope>NUCLEOTIDE SEQUENCE</scope>
</reference>
<evidence type="ECO:0000313" key="3">
    <source>
        <dbReference type="Proteomes" id="UP001152888"/>
    </source>
</evidence>
<protein>
    <submittedName>
        <fullName evidence="2">Uncharacterized protein</fullName>
    </submittedName>
</protein>
<accession>A0A9P0KJ85</accession>
<dbReference type="AlphaFoldDB" id="A0A9P0KJ85"/>
<evidence type="ECO:0000256" key="1">
    <source>
        <dbReference type="SAM" id="SignalP"/>
    </source>
</evidence>
<comment type="caution">
    <text evidence="2">The sequence shown here is derived from an EMBL/GenBank/DDBJ whole genome shotgun (WGS) entry which is preliminary data.</text>
</comment>
<sequence length="127" mass="14839">MNCLDLVEIAAAVLAIQFFTLTTCYQNEPVVVADQIFNLYELHNYGRTELKSYPAFYYSGKKIPIDTEIKSQYNRKIGYVIGQDLNYYPVTMKRKGTIMYCGKYNIRQLLRQGYIIFNRKTYSTNSP</sequence>
<keyword evidence="3" id="KW-1185">Reference proteome</keyword>
<keyword evidence="1" id="KW-0732">Signal</keyword>
<organism evidence="2 3">
    <name type="scientific">Acanthoscelides obtectus</name>
    <name type="common">Bean weevil</name>
    <name type="synonym">Bruchus obtectus</name>
    <dbReference type="NCBI Taxonomy" id="200917"/>
    <lineage>
        <taxon>Eukaryota</taxon>
        <taxon>Metazoa</taxon>
        <taxon>Ecdysozoa</taxon>
        <taxon>Arthropoda</taxon>
        <taxon>Hexapoda</taxon>
        <taxon>Insecta</taxon>
        <taxon>Pterygota</taxon>
        <taxon>Neoptera</taxon>
        <taxon>Endopterygota</taxon>
        <taxon>Coleoptera</taxon>
        <taxon>Polyphaga</taxon>
        <taxon>Cucujiformia</taxon>
        <taxon>Chrysomeloidea</taxon>
        <taxon>Chrysomelidae</taxon>
        <taxon>Bruchinae</taxon>
        <taxon>Bruchini</taxon>
        <taxon>Acanthoscelides</taxon>
    </lineage>
</organism>